<evidence type="ECO:0000256" key="2">
    <source>
        <dbReference type="ARBA" id="ARBA00022448"/>
    </source>
</evidence>
<evidence type="ECO:0000313" key="10">
    <source>
        <dbReference type="Proteomes" id="UP000799767"/>
    </source>
</evidence>
<dbReference type="InterPro" id="IPR036259">
    <property type="entry name" value="MFS_trans_sf"/>
</dbReference>
<dbReference type="InterPro" id="IPR020846">
    <property type="entry name" value="MFS_dom"/>
</dbReference>
<feature type="transmembrane region" description="Helical" evidence="7">
    <location>
        <begin position="242"/>
        <end position="266"/>
    </location>
</feature>
<keyword evidence="2" id="KW-0813">Transport</keyword>
<dbReference type="PANTHER" id="PTHR23504">
    <property type="entry name" value="MAJOR FACILITATOR SUPERFAMILY DOMAIN-CONTAINING PROTEIN 10"/>
    <property type="match status" value="1"/>
</dbReference>
<feature type="domain" description="Major facilitator superfamily (MFS) profile" evidence="8">
    <location>
        <begin position="107"/>
        <end position="625"/>
    </location>
</feature>
<evidence type="ECO:0000256" key="4">
    <source>
        <dbReference type="ARBA" id="ARBA00022989"/>
    </source>
</evidence>
<dbReference type="OrthoDB" id="10262656at2759"/>
<evidence type="ECO:0000256" key="6">
    <source>
        <dbReference type="SAM" id="MobiDB-lite"/>
    </source>
</evidence>
<evidence type="ECO:0000256" key="1">
    <source>
        <dbReference type="ARBA" id="ARBA00004141"/>
    </source>
</evidence>
<dbReference type="GO" id="GO:0022857">
    <property type="term" value="F:transmembrane transporter activity"/>
    <property type="evidence" value="ECO:0007669"/>
    <property type="project" value="InterPro"/>
</dbReference>
<evidence type="ECO:0000256" key="3">
    <source>
        <dbReference type="ARBA" id="ARBA00022692"/>
    </source>
</evidence>
<feature type="transmembrane region" description="Helical" evidence="7">
    <location>
        <begin position="184"/>
        <end position="204"/>
    </location>
</feature>
<comment type="subcellular location">
    <subcellularLocation>
        <location evidence="1">Membrane</location>
        <topology evidence="1">Multi-pass membrane protein</topology>
    </subcellularLocation>
</comment>
<sequence length="646" mass="70373">MSHRHQHTLSQSTARSEDVDSAASTYVASAESSKFPSLDEARREAGPDGRRHYDDISDDGEDDLDLQELDPLVLHPNEQDEAPPPPQDAVAVKEKPVSWSQLPRKSQLTILTLARLSEPLAQTSLQSYVFYQLKSFKLPDGSSPSDETVARQAGMLAAAFTGAQFTTAMFWGRMADWERMGRKRVLLVGLIGVAIGSLGFGFSQTFLQAVVWRCVGGLLNGNIGVMRTMISEIIREKKYQSRAFLLLPMTFNAGVIVGPLMGGLLADPVGNYPGLFGPGSALGGEDGVYWLTRWPYALPNVVNACFLLVSALALVLGLQETHYALKDRPDYGLRLSRWVGSTIFRIKPKQDYLAVNKHDPSEAVDIERTAKTPKPAIRRQLPIRRIWTANVLCALLSHGLLAVHIGTFSNLWFVFLSTSRYDPSTSASHPTPRATDDPPNHYRPHLPFQFTGGLALPPPSIGTALAILGVIGLSLQLLLYPRLSFRLGTIRSLRYALCLFPISYALVPYLSIIPSTRPPPGPASGALVWIGITLILCVQVMGRTFALPANAILVNNSNPHPSVLGTFHGIAQSISAAMRTLGPAVAGWIYSIGLQKGIVGLAWWCMAGVAVVGAVAGRFVKDGDGHELWLEGEREELEEENDSART</sequence>
<name>A0A6A6Q0J2_9PEZI</name>
<feature type="transmembrane region" description="Helical" evidence="7">
    <location>
        <begin position="461"/>
        <end position="480"/>
    </location>
</feature>
<feature type="transmembrane region" description="Helical" evidence="7">
    <location>
        <begin position="210"/>
        <end position="230"/>
    </location>
</feature>
<feature type="transmembrane region" description="Helical" evidence="7">
    <location>
        <begin position="523"/>
        <end position="542"/>
    </location>
</feature>
<feature type="transmembrane region" description="Helical" evidence="7">
    <location>
        <begin position="387"/>
        <end position="415"/>
    </location>
</feature>
<feature type="transmembrane region" description="Helical" evidence="7">
    <location>
        <begin position="492"/>
        <end position="511"/>
    </location>
</feature>
<reference evidence="9" key="1">
    <citation type="journal article" date="2020" name="Stud. Mycol.">
        <title>101 Dothideomycetes genomes: a test case for predicting lifestyles and emergence of pathogens.</title>
        <authorList>
            <person name="Haridas S."/>
            <person name="Albert R."/>
            <person name="Binder M."/>
            <person name="Bloem J."/>
            <person name="Labutti K."/>
            <person name="Salamov A."/>
            <person name="Andreopoulos B."/>
            <person name="Baker S."/>
            <person name="Barry K."/>
            <person name="Bills G."/>
            <person name="Bluhm B."/>
            <person name="Cannon C."/>
            <person name="Castanera R."/>
            <person name="Culley D."/>
            <person name="Daum C."/>
            <person name="Ezra D."/>
            <person name="Gonzalez J."/>
            <person name="Henrissat B."/>
            <person name="Kuo A."/>
            <person name="Liang C."/>
            <person name="Lipzen A."/>
            <person name="Lutzoni F."/>
            <person name="Magnuson J."/>
            <person name="Mondo S."/>
            <person name="Nolan M."/>
            <person name="Ohm R."/>
            <person name="Pangilinan J."/>
            <person name="Park H.-J."/>
            <person name="Ramirez L."/>
            <person name="Alfaro M."/>
            <person name="Sun H."/>
            <person name="Tritt A."/>
            <person name="Yoshinaga Y."/>
            <person name="Zwiers L.-H."/>
            <person name="Turgeon B."/>
            <person name="Goodwin S."/>
            <person name="Spatafora J."/>
            <person name="Crous P."/>
            <person name="Grigoriev I."/>
        </authorList>
    </citation>
    <scope>NUCLEOTIDE SEQUENCE</scope>
    <source>
        <strain evidence="9">CBS 113389</strain>
    </source>
</reference>
<dbReference type="RefSeq" id="XP_033592068.1">
    <property type="nucleotide sequence ID" value="XM_033733026.1"/>
</dbReference>
<keyword evidence="3 7" id="KW-0812">Transmembrane</keyword>
<dbReference type="Proteomes" id="UP000799767">
    <property type="component" value="Unassembled WGS sequence"/>
</dbReference>
<feature type="compositionally biased region" description="Acidic residues" evidence="6">
    <location>
        <begin position="56"/>
        <end position="68"/>
    </location>
</feature>
<dbReference type="Gene3D" id="1.20.1250.20">
    <property type="entry name" value="MFS general substrate transporter like domains"/>
    <property type="match status" value="1"/>
</dbReference>
<dbReference type="Pfam" id="PF07690">
    <property type="entry name" value="MFS_1"/>
    <property type="match status" value="1"/>
</dbReference>
<dbReference type="GO" id="GO:0016020">
    <property type="term" value="C:membrane"/>
    <property type="evidence" value="ECO:0007669"/>
    <property type="project" value="UniProtKB-SubCell"/>
</dbReference>
<dbReference type="EMBL" id="MU001633">
    <property type="protein sequence ID" value="KAF2485499.1"/>
    <property type="molecule type" value="Genomic_DNA"/>
</dbReference>
<proteinExistence type="predicted"/>
<keyword evidence="10" id="KW-1185">Reference proteome</keyword>
<dbReference type="InterPro" id="IPR011701">
    <property type="entry name" value="MFS"/>
</dbReference>
<keyword evidence="4 7" id="KW-1133">Transmembrane helix</keyword>
<dbReference type="GeneID" id="54474028"/>
<feature type="region of interest" description="Disordered" evidence="6">
    <location>
        <begin position="1"/>
        <end position="96"/>
    </location>
</feature>
<evidence type="ECO:0000256" key="7">
    <source>
        <dbReference type="SAM" id="Phobius"/>
    </source>
</evidence>
<keyword evidence="5 7" id="KW-0472">Membrane</keyword>
<feature type="compositionally biased region" description="Polar residues" evidence="6">
    <location>
        <begin position="22"/>
        <end position="35"/>
    </location>
</feature>
<feature type="transmembrane region" description="Helical" evidence="7">
    <location>
        <begin position="296"/>
        <end position="318"/>
    </location>
</feature>
<gene>
    <name evidence="9" type="ORF">BDY17DRAFT_293723</name>
</gene>
<evidence type="ECO:0000259" key="8">
    <source>
        <dbReference type="PROSITE" id="PS50850"/>
    </source>
</evidence>
<dbReference type="AlphaFoldDB" id="A0A6A6Q0J2"/>
<feature type="compositionally biased region" description="Basic and acidic residues" evidence="6">
    <location>
        <begin position="37"/>
        <end position="55"/>
    </location>
</feature>
<dbReference type="PANTHER" id="PTHR23504:SF6">
    <property type="entry name" value="MULTIDRUG TRANSPORTER, PUTATIVE (AFU_ORTHOLOGUE AFUA_4G08740)-RELATED"/>
    <property type="match status" value="1"/>
</dbReference>
<dbReference type="PROSITE" id="PS50850">
    <property type="entry name" value="MFS"/>
    <property type="match status" value="1"/>
</dbReference>
<accession>A0A6A6Q0J2</accession>
<protein>
    <submittedName>
        <fullName evidence="9">Major facilitator superfamily domain-containing protein</fullName>
    </submittedName>
</protein>
<dbReference type="SUPFAM" id="SSF103473">
    <property type="entry name" value="MFS general substrate transporter"/>
    <property type="match status" value="1"/>
</dbReference>
<evidence type="ECO:0000256" key="5">
    <source>
        <dbReference type="ARBA" id="ARBA00023136"/>
    </source>
</evidence>
<evidence type="ECO:0000313" key="9">
    <source>
        <dbReference type="EMBL" id="KAF2485499.1"/>
    </source>
</evidence>
<organism evidence="9 10">
    <name type="scientific">Neohortaea acidophila</name>
    <dbReference type="NCBI Taxonomy" id="245834"/>
    <lineage>
        <taxon>Eukaryota</taxon>
        <taxon>Fungi</taxon>
        <taxon>Dikarya</taxon>
        <taxon>Ascomycota</taxon>
        <taxon>Pezizomycotina</taxon>
        <taxon>Dothideomycetes</taxon>
        <taxon>Dothideomycetidae</taxon>
        <taxon>Mycosphaerellales</taxon>
        <taxon>Teratosphaeriaceae</taxon>
        <taxon>Neohortaea</taxon>
    </lineage>
</organism>
<feature type="transmembrane region" description="Helical" evidence="7">
    <location>
        <begin position="601"/>
        <end position="620"/>
    </location>
</feature>
<feature type="transmembrane region" description="Helical" evidence="7">
    <location>
        <begin position="153"/>
        <end position="172"/>
    </location>
</feature>